<protein>
    <recommendedName>
        <fullName evidence="3">ASCH domain-containing protein</fullName>
    </recommendedName>
</protein>
<name>A0A7G1KTW5_9NOCA</name>
<organism evidence="1 2">
    <name type="scientific">Nocardia wallacei</name>
    <dbReference type="NCBI Taxonomy" id="480035"/>
    <lineage>
        <taxon>Bacteria</taxon>
        <taxon>Bacillati</taxon>
        <taxon>Actinomycetota</taxon>
        <taxon>Actinomycetes</taxon>
        <taxon>Mycobacteriales</taxon>
        <taxon>Nocardiaceae</taxon>
        <taxon>Nocardia</taxon>
    </lineage>
</organism>
<evidence type="ECO:0000313" key="1">
    <source>
        <dbReference type="EMBL" id="BCK57399.1"/>
    </source>
</evidence>
<reference evidence="1 2" key="1">
    <citation type="submission" date="2020-08" db="EMBL/GenBank/DDBJ databases">
        <title>Genome Sequencing of Nocardia wallacei strain FMUON74 and assembly.</title>
        <authorList>
            <person name="Toyokawa M."/>
            <person name="Uesaka K."/>
        </authorList>
    </citation>
    <scope>NUCLEOTIDE SEQUENCE [LARGE SCALE GENOMIC DNA]</scope>
    <source>
        <strain evidence="1 2">FMUON74</strain>
    </source>
</reference>
<accession>A0A7G1KTW5</accession>
<dbReference type="KEGG" id="nwl:NWFMUON74_51710"/>
<dbReference type="Proteomes" id="UP000516173">
    <property type="component" value="Chromosome"/>
</dbReference>
<gene>
    <name evidence="1" type="ORF">NWFMUON74_51710</name>
</gene>
<sequence length="120" mass="13777">MLMARLMSVSLTEPQVTDRSKTVTRRLGWRVLRPGDRVTLCRKVMGRKPGEPLVRLAEVEVTSVRRERLDAITAADVTAEGFPHASREEFIAFFCRTHRGCTPTTEVTRISWRYLETTQE</sequence>
<evidence type="ECO:0008006" key="3">
    <source>
        <dbReference type="Google" id="ProtNLM"/>
    </source>
</evidence>
<evidence type="ECO:0000313" key="2">
    <source>
        <dbReference type="Proteomes" id="UP000516173"/>
    </source>
</evidence>
<keyword evidence="2" id="KW-1185">Reference proteome</keyword>
<dbReference type="AlphaFoldDB" id="A0A7G1KTW5"/>
<proteinExistence type="predicted"/>
<dbReference type="EMBL" id="AP023396">
    <property type="protein sequence ID" value="BCK57399.1"/>
    <property type="molecule type" value="Genomic_DNA"/>
</dbReference>